<dbReference type="EMBL" id="JAVDTL010000003">
    <property type="protein sequence ID" value="MDR6766888.1"/>
    <property type="molecule type" value="Genomic_DNA"/>
</dbReference>
<gene>
    <name evidence="1" type="ORF">J2W88_002163</name>
    <name evidence="2" type="ORF">J2W93_003237</name>
</gene>
<evidence type="ECO:0000313" key="3">
    <source>
        <dbReference type="Proteomes" id="UP001249076"/>
    </source>
</evidence>
<reference evidence="1 3" key="1">
    <citation type="submission" date="2023-07" db="EMBL/GenBank/DDBJ databases">
        <title>Sorghum-associated microbial communities from plants grown in Nebraska, USA.</title>
        <authorList>
            <person name="Schachtman D."/>
        </authorList>
    </citation>
    <scope>NUCLEOTIDE SEQUENCE</scope>
    <source>
        <strain evidence="2 3">BE105</strain>
        <strain evidence="1">BE69</strain>
    </source>
</reference>
<dbReference type="RefSeq" id="WP_209819521.1">
    <property type="nucleotide sequence ID" value="NZ_JAVDTL010000003.1"/>
</dbReference>
<dbReference type="EMBL" id="JAVDTS010000004">
    <property type="protein sequence ID" value="MDR6838396.1"/>
    <property type="molecule type" value="Genomic_DNA"/>
</dbReference>
<dbReference type="PROSITE" id="PS51257">
    <property type="entry name" value="PROKAR_LIPOPROTEIN"/>
    <property type="match status" value="1"/>
</dbReference>
<evidence type="ECO:0008006" key="5">
    <source>
        <dbReference type="Google" id="ProtNLM"/>
    </source>
</evidence>
<protein>
    <recommendedName>
        <fullName evidence="5">YecR-like lipoprotein</fullName>
    </recommendedName>
</protein>
<keyword evidence="3" id="KW-1185">Reference proteome</keyword>
<proteinExistence type="predicted"/>
<sequence length="88" mass="9473">MDEVQKSMATRALVWWLVLVSSLGGCAYSPPAPFIVVGSEKGVSISWENSTLGSDGALKAAEKHCAKYGLEAELAAQVSRFEATYRCF</sequence>
<accession>A0AAJ2BVV5</accession>
<evidence type="ECO:0000313" key="2">
    <source>
        <dbReference type="EMBL" id="MDR6838396.1"/>
    </source>
</evidence>
<dbReference type="Proteomes" id="UP001249076">
    <property type="component" value="Unassembled WGS sequence"/>
</dbReference>
<evidence type="ECO:0000313" key="1">
    <source>
        <dbReference type="EMBL" id="MDR6766888.1"/>
    </source>
</evidence>
<comment type="caution">
    <text evidence="1">The sequence shown here is derived from an EMBL/GenBank/DDBJ whole genome shotgun (WGS) entry which is preliminary data.</text>
</comment>
<dbReference type="AlphaFoldDB" id="A0AAJ2BVV5"/>
<organism evidence="1 4">
    <name type="scientific">Acidovorax delafieldii</name>
    <name type="common">Pseudomonas delafieldii</name>
    <dbReference type="NCBI Taxonomy" id="47920"/>
    <lineage>
        <taxon>Bacteria</taxon>
        <taxon>Pseudomonadati</taxon>
        <taxon>Pseudomonadota</taxon>
        <taxon>Betaproteobacteria</taxon>
        <taxon>Burkholderiales</taxon>
        <taxon>Comamonadaceae</taxon>
        <taxon>Acidovorax</taxon>
    </lineage>
</organism>
<dbReference type="Proteomes" id="UP001253458">
    <property type="component" value="Unassembled WGS sequence"/>
</dbReference>
<name>A0AAJ2BVV5_ACIDE</name>
<evidence type="ECO:0000313" key="4">
    <source>
        <dbReference type="Proteomes" id="UP001253458"/>
    </source>
</evidence>